<dbReference type="EMBL" id="JBBWWR010000010">
    <property type="protein sequence ID" value="KAK8960762.1"/>
    <property type="molecule type" value="Genomic_DNA"/>
</dbReference>
<organism evidence="2 3">
    <name type="scientific">Platanthera guangdongensis</name>
    <dbReference type="NCBI Taxonomy" id="2320717"/>
    <lineage>
        <taxon>Eukaryota</taxon>
        <taxon>Viridiplantae</taxon>
        <taxon>Streptophyta</taxon>
        <taxon>Embryophyta</taxon>
        <taxon>Tracheophyta</taxon>
        <taxon>Spermatophyta</taxon>
        <taxon>Magnoliopsida</taxon>
        <taxon>Liliopsida</taxon>
        <taxon>Asparagales</taxon>
        <taxon>Orchidaceae</taxon>
        <taxon>Orchidoideae</taxon>
        <taxon>Orchideae</taxon>
        <taxon>Orchidinae</taxon>
        <taxon>Platanthera</taxon>
    </lineage>
</organism>
<comment type="caution">
    <text evidence="2">The sequence shown here is derived from an EMBL/GenBank/DDBJ whole genome shotgun (WGS) entry which is preliminary data.</text>
</comment>
<accession>A0ABR2M9B4</accession>
<protein>
    <submittedName>
        <fullName evidence="2">Uncharacterized protein</fullName>
    </submittedName>
</protein>
<feature type="region of interest" description="Disordered" evidence="1">
    <location>
        <begin position="91"/>
        <end position="123"/>
    </location>
</feature>
<reference evidence="2 3" key="1">
    <citation type="journal article" date="2022" name="Nat. Plants">
        <title>Genomes of leafy and leafless Platanthera orchids illuminate the evolution of mycoheterotrophy.</title>
        <authorList>
            <person name="Li M.H."/>
            <person name="Liu K.W."/>
            <person name="Li Z."/>
            <person name="Lu H.C."/>
            <person name="Ye Q.L."/>
            <person name="Zhang D."/>
            <person name="Wang J.Y."/>
            <person name="Li Y.F."/>
            <person name="Zhong Z.M."/>
            <person name="Liu X."/>
            <person name="Yu X."/>
            <person name="Liu D.K."/>
            <person name="Tu X.D."/>
            <person name="Liu B."/>
            <person name="Hao Y."/>
            <person name="Liao X.Y."/>
            <person name="Jiang Y.T."/>
            <person name="Sun W.H."/>
            <person name="Chen J."/>
            <person name="Chen Y.Q."/>
            <person name="Ai Y."/>
            <person name="Zhai J.W."/>
            <person name="Wu S.S."/>
            <person name="Zhou Z."/>
            <person name="Hsiao Y.Y."/>
            <person name="Wu W.L."/>
            <person name="Chen Y.Y."/>
            <person name="Lin Y.F."/>
            <person name="Hsu J.L."/>
            <person name="Li C.Y."/>
            <person name="Wang Z.W."/>
            <person name="Zhao X."/>
            <person name="Zhong W.Y."/>
            <person name="Ma X.K."/>
            <person name="Ma L."/>
            <person name="Huang J."/>
            <person name="Chen G.Z."/>
            <person name="Huang M.Z."/>
            <person name="Huang L."/>
            <person name="Peng D.H."/>
            <person name="Luo Y.B."/>
            <person name="Zou S.Q."/>
            <person name="Chen S.P."/>
            <person name="Lan S."/>
            <person name="Tsai W.C."/>
            <person name="Van de Peer Y."/>
            <person name="Liu Z.J."/>
        </authorList>
    </citation>
    <scope>NUCLEOTIDE SEQUENCE [LARGE SCALE GENOMIC DNA]</scope>
    <source>
        <strain evidence="2">Lor288</strain>
    </source>
</reference>
<name>A0ABR2M9B4_9ASPA</name>
<evidence type="ECO:0000313" key="2">
    <source>
        <dbReference type="EMBL" id="KAK8960762.1"/>
    </source>
</evidence>
<keyword evidence="3" id="KW-1185">Reference proteome</keyword>
<gene>
    <name evidence="2" type="ORF">KSP40_PGU015233</name>
</gene>
<proteinExistence type="predicted"/>
<dbReference type="Proteomes" id="UP001412067">
    <property type="component" value="Unassembled WGS sequence"/>
</dbReference>
<evidence type="ECO:0000313" key="3">
    <source>
        <dbReference type="Proteomes" id="UP001412067"/>
    </source>
</evidence>
<sequence>MKRCWSTGAGMYTRAGLLSPALNAATASWSSEAGRRREDWPAAAEVVVENRGGCGIVEGDEGAAAAVGVGGDVVAAGGLIGVDEDVGGLARPQHQVRGSEGFRVGGVDGDDGHRMSGDGDELM</sequence>
<evidence type="ECO:0000256" key="1">
    <source>
        <dbReference type="SAM" id="MobiDB-lite"/>
    </source>
</evidence>